<evidence type="ECO:0000259" key="1">
    <source>
        <dbReference type="Pfam" id="PF16130"/>
    </source>
</evidence>
<dbReference type="RefSeq" id="WP_262434806.1">
    <property type="nucleotide sequence ID" value="NZ_JACRTF010000001.1"/>
</dbReference>
<keyword evidence="3" id="KW-1185">Reference proteome</keyword>
<evidence type="ECO:0000313" key="2">
    <source>
        <dbReference type="EMBL" id="MBC8593700.1"/>
    </source>
</evidence>
<dbReference type="Pfam" id="PF16130">
    <property type="entry name" value="DUF4842"/>
    <property type="match status" value="1"/>
</dbReference>
<protein>
    <submittedName>
        <fullName evidence="2">LruC domain-containing protein</fullName>
    </submittedName>
</protein>
<reference evidence="2" key="1">
    <citation type="submission" date="2020-08" db="EMBL/GenBank/DDBJ databases">
        <title>Genome public.</title>
        <authorList>
            <person name="Liu C."/>
            <person name="Sun Q."/>
        </authorList>
    </citation>
    <scope>NUCLEOTIDE SEQUENCE</scope>
    <source>
        <strain evidence="2">N12</strain>
    </source>
</reference>
<accession>A0A926IQL7</accession>
<dbReference type="NCBIfam" id="TIGR04456">
    <property type="entry name" value="LruC_dom"/>
    <property type="match status" value="1"/>
</dbReference>
<dbReference type="InterPro" id="IPR031025">
    <property type="entry name" value="LruC_dom"/>
</dbReference>
<feature type="domain" description="DUF4842" evidence="1">
    <location>
        <begin position="210"/>
        <end position="411"/>
    </location>
</feature>
<dbReference type="InterPro" id="IPR032295">
    <property type="entry name" value="DUF4842"/>
</dbReference>
<gene>
    <name evidence="2" type="ORF">H8744_10675</name>
</gene>
<name>A0A926IQL7_9BACT</name>
<comment type="caution">
    <text evidence="2">The sequence shown here is derived from an EMBL/GenBank/DDBJ whole genome shotgun (WGS) entry which is preliminary data.</text>
</comment>
<dbReference type="EMBL" id="JACRTF010000001">
    <property type="protein sequence ID" value="MBC8593700.1"/>
    <property type="molecule type" value="Genomic_DNA"/>
</dbReference>
<dbReference type="AlphaFoldDB" id="A0A926IQL7"/>
<dbReference type="PROSITE" id="PS51257">
    <property type="entry name" value="PROKAR_LIPOPROTEIN"/>
    <property type="match status" value="1"/>
</dbReference>
<evidence type="ECO:0000313" key="3">
    <source>
        <dbReference type="Proteomes" id="UP000651085"/>
    </source>
</evidence>
<proteinExistence type="predicted"/>
<sequence length="425" mass="48071">MKKNQFLLLSLFLGTVIFSSCEKNLYDEDKLPEKDHTVANLNIPSNFNWKMTKNAECTVTTTNNTPISVYLDKSCSESELVASFTTNSENAPLSLSLPSYVNELYFQYETSDGQKKVISASLNGNGNINIALPSNTRAMVQTRDNNDIKTDQSDVVYYPKNGWGTIMFEDLFPGLGDYDFNDFVMNYKVQLYEVEKTGNGNNKNYTTKAMQIGARLKAMGGSLDYRPYLRIHGLKRADISSISLHESFNTKITEVKLIEGKNGETIIDLSELTDNLHKPAGSHYYNTEKEYAISSDKLPQINIYIELKEPVIIKGNLEDEDFEFYLAHENGTEIHLSGYEPVAYKYPIDNKNILPLDGNIANYYYSVDRLIWGLKVPDDVAQAIEKANFLDAYKNFEKWATSGGQNDSNWYGQGNSNKDLLMPLN</sequence>
<organism evidence="2 3">
    <name type="scientific">Jilunia laotingensis</name>
    <dbReference type="NCBI Taxonomy" id="2763675"/>
    <lineage>
        <taxon>Bacteria</taxon>
        <taxon>Pseudomonadati</taxon>
        <taxon>Bacteroidota</taxon>
        <taxon>Bacteroidia</taxon>
        <taxon>Bacteroidales</taxon>
        <taxon>Bacteroidaceae</taxon>
        <taxon>Jilunia</taxon>
    </lineage>
</organism>
<dbReference type="Proteomes" id="UP000651085">
    <property type="component" value="Unassembled WGS sequence"/>
</dbReference>